<accession>A0AAV3PTS1</accession>
<dbReference type="AlphaFoldDB" id="A0AAV3PTS1"/>
<evidence type="ECO:0000313" key="2">
    <source>
        <dbReference type="EMBL" id="GAA0154929.1"/>
    </source>
</evidence>
<dbReference type="Proteomes" id="UP001454036">
    <property type="component" value="Unassembled WGS sequence"/>
</dbReference>
<protein>
    <submittedName>
        <fullName evidence="2">Uncharacterized protein</fullName>
    </submittedName>
</protein>
<evidence type="ECO:0000313" key="3">
    <source>
        <dbReference type="Proteomes" id="UP001454036"/>
    </source>
</evidence>
<evidence type="ECO:0000256" key="1">
    <source>
        <dbReference type="SAM" id="MobiDB-lite"/>
    </source>
</evidence>
<name>A0AAV3PTS1_LITER</name>
<proteinExistence type="predicted"/>
<organism evidence="2 3">
    <name type="scientific">Lithospermum erythrorhizon</name>
    <name type="common">Purple gromwell</name>
    <name type="synonym">Lithospermum officinale var. erythrorhizon</name>
    <dbReference type="NCBI Taxonomy" id="34254"/>
    <lineage>
        <taxon>Eukaryota</taxon>
        <taxon>Viridiplantae</taxon>
        <taxon>Streptophyta</taxon>
        <taxon>Embryophyta</taxon>
        <taxon>Tracheophyta</taxon>
        <taxon>Spermatophyta</taxon>
        <taxon>Magnoliopsida</taxon>
        <taxon>eudicotyledons</taxon>
        <taxon>Gunneridae</taxon>
        <taxon>Pentapetalae</taxon>
        <taxon>asterids</taxon>
        <taxon>lamiids</taxon>
        <taxon>Boraginales</taxon>
        <taxon>Boraginaceae</taxon>
        <taxon>Boraginoideae</taxon>
        <taxon>Lithospermeae</taxon>
        <taxon>Lithospermum</taxon>
    </lineage>
</organism>
<feature type="region of interest" description="Disordered" evidence="1">
    <location>
        <begin position="37"/>
        <end position="64"/>
    </location>
</feature>
<dbReference type="EMBL" id="BAABME010002505">
    <property type="protein sequence ID" value="GAA0154929.1"/>
    <property type="molecule type" value="Genomic_DNA"/>
</dbReference>
<reference evidence="2 3" key="1">
    <citation type="submission" date="2024-01" db="EMBL/GenBank/DDBJ databases">
        <title>The complete chloroplast genome sequence of Lithospermum erythrorhizon: insights into the phylogenetic relationship among Boraginaceae species and the maternal lineages of purple gromwells.</title>
        <authorList>
            <person name="Okada T."/>
            <person name="Watanabe K."/>
        </authorList>
    </citation>
    <scope>NUCLEOTIDE SEQUENCE [LARGE SCALE GENOMIC DNA]</scope>
</reference>
<comment type="caution">
    <text evidence="2">The sequence shown here is derived from an EMBL/GenBank/DDBJ whole genome shotgun (WGS) entry which is preliminary data.</text>
</comment>
<gene>
    <name evidence="2" type="ORF">LIER_12772</name>
</gene>
<keyword evidence="3" id="KW-1185">Reference proteome</keyword>
<sequence length="330" mass="36725">MADDTPTNAAVFISAAQGTIQSILCEFPKNINERPQRRLLEKPWPPANDEGASKKKGTRVSQTPQGFRKVTTISSIATGHLRHIRDHYRIETRVKTTIPLLVKPSTLLWSILPLRKGTQWRREYESYELAEGLKRLEEGFPETLDLDIFCDKDILIKVGLSKGIDNFPNIDLATLPKNGKSVVPNQVSYLEVISGNRLLSEILAPEAPSFSLAPTPIVGISSQPMGPEERSSPLLPIPILADQMAINLEVLSPEPSPVREMPLSRNLPYRTSTWDVTEGSSRATKGLASWESQERGFENSHLFFVDLPYTLLLGLQVTQDTGPSRPTPWP</sequence>